<gene>
    <name evidence="4" type="ORF">G2W53_034648</name>
</gene>
<dbReference type="SMART" id="SM00733">
    <property type="entry name" value="Mterf"/>
    <property type="match status" value="5"/>
</dbReference>
<organism evidence="4 5">
    <name type="scientific">Senna tora</name>
    <dbReference type="NCBI Taxonomy" id="362788"/>
    <lineage>
        <taxon>Eukaryota</taxon>
        <taxon>Viridiplantae</taxon>
        <taxon>Streptophyta</taxon>
        <taxon>Embryophyta</taxon>
        <taxon>Tracheophyta</taxon>
        <taxon>Spermatophyta</taxon>
        <taxon>Magnoliopsida</taxon>
        <taxon>eudicotyledons</taxon>
        <taxon>Gunneridae</taxon>
        <taxon>Pentapetalae</taxon>
        <taxon>rosids</taxon>
        <taxon>fabids</taxon>
        <taxon>Fabales</taxon>
        <taxon>Fabaceae</taxon>
        <taxon>Caesalpinioideae</taxon>
        <taxon>Cassia clade</taxon>
        <taxon>Senna</taxon>
    </lineage>
</organism>
<keyword evidence="3" id="KW-0809">Transit peptide</keyword>
<protein>
    <submittedName>
        <fullName evidence="4">Transcription termination factor family protein</fullName>
    </submittedName>
</protein>
<dbReference type="OrthoDB" id="637682at2759"/>
<keyword evidence="2" id="KW-0805">Transcription regulation</keyword>
<dbReference type="Gene3D" id="1.25.70.10">
    <property type="entry name" value="Transcription termination factor 3, mitochondrial"/>
    <property type="match status" value="2"/>
</dbReference>
<evidence type="ECO:0000256" key="3">
    <source>
        <dbReference type="ARBA" id="ARBA00022946"/>
    </source>
</evidence>
<keyword evidence="2" id="KW-0804">Transcription</keyword>
<reference evidence="4" key="1">
    <citation type="submission" date="2020-09" db="EMBL/GenBank/DDBJ databases">
        <title>Genome-Enabled Discovery of Anthraquinone Biosynthesis in Senna tora.</title>
        <authorList>
            <person name="Kang S.-H."/>
            <person name="Pandey R.P."/>
            <person name="Lee C.-M."/>
            <person name="Sim J.-S."/>
            <person name="Jeong J.-T."/>
            <person name="Choi B.-S."/>
            <person name="Jung M."/>
            <person name="Ginzburg D."/>
            <person name="Zhao K."/>
            <person name="Won S.Y."/>
            <person name="Oh T.-J."/>
            <person name="Yu Y."/>
            <person name="Kim N.-H."/>
            <person name="Lee O.R."/>
            <person name="Lee T.-H."/>
            <person name="Bashyal P."/>
            <person name="Kim T.-S."/>
            <person name="Lee W.-H."/>
            <person name="Kawkins C."/>
            <person name="Kim C.-K."/>
            <person name="Kim J.S."/>
            <person name="Ahn B.O."/>
            <person name="Rhee S.Y."/>
            <person name="Sohng J.K."/>
        </authorList>
    </citation>
    <scope>NUCLEOTIDE SEQUENCE</scope>
    <source>
        <tissue evidence="4">Leaf</tissue>
    </source>
</reference>
<dbReference type="Proteomes" id="UP000634136">
    <property type="component" value="Unassembled WGS sequence"/>
</dbReference>
<sequence>MALLLSLPFHLTSHHRSFFRSRVGLRRKLPYLIFSDCEVILELRACLFTLLKKHASARSSSLQSRSPVSSVLQTPARYDLRDLATSAIPSRVLGKPTHTQVHDITTMYACYRISLLFLKAFTRTSSISLLRVLPKPSPSPLAHSYRTTESASEKQCLRTNYLINSCGFSPENASQLSRVVTFVKSDAPDAILELLKSLNLSDSMIRDIIKRAPQILSCDHARTITPKIEFFKSKGASSSQLAQMVTHNPWLLHHSLENQIIPNYDLMRSLLHSDEKTVTSIQRSSTIVTDYYLAQKVKLLHDYGMSESRIAQVIAYWPILLSRSVDKLKMVADELTEMGFHPSKSTFMEALRTKVVISKSLWERKVELYRRWGWSDETILEAYMKGPVCMVASCGKIDAVMDFLVTRMGWDSFYLAKNPRVLNFSLEKRLVPRAFVLQFLQSRGLIKKVTTSSPFVISEEMFLQKFVNCFKDEAPQLLKLYEEKLNLLR</sequence>
<dbReference type="GO" id="GO:0003676">
    <property type="term" value="F:nucleic acid binding"/>
    <property type="evidence" value="ECO:0007669"/>
    <property type="project" value="InterPro"/>
</dbReference>
<comment type="similarity">
    <text evidence="1">Belongs to the mTERF family.</text>
</comment>
<evidence type="ECO:0000256" key="1">
    <source>
        <dbReference type="ARBA" id="ARBA00007692"/>
    </source>
</evidence>
<name>A0A834T282_9FABA</name>
<dbReference type="GO" id="GO:0006353">
    <property type="term" value="P:DNA-templated transcription termination"/>
    <property type="evidence" value="ECO:0007669"/>
    <property type="project" value="UniProtKB-KW"/>
</dbReference>
<dbReference type="PANTHER" id="PTHR13068">
    <property type="entry name" value="CGI-12 PROTEIN-RELATED"/>
    <property type="match status" value="1"/>
</dbReference>
<comment type="caution">
    <text evidence="4">The sequence shown here is derived from an EMBL/GenBank/DDBJ whole genome shotgun (WGS) entry which is preliminary data.</text>
</comment>
<dbReference type="AlphaFoldDB" id="A0A834T282"/>
<dbReference type="PANTHER" id="PTHR13068:SF166">
    <property type="entry name" value="TRANSCRIPTION TERMINATION FACTOR MTERF15, MITOCHONDRIAL-LIKE"/>
    <property type="match status" value="1"/>
</dbReference>
<accession>A0A834T282</accession>
<keyword evidence="2" id="KW-0806">Transcription termination</keyword>
<dbReference type="EMBL" id="JAAIUW010000010">
    <property type="protein sequence ID" value="KAF7813672.1"/>
    <property type="molecule type" value="Genomic_DNA"/>
</dbReference>
<dbReference type="Pfam" id="PF02536">
    <property type="entry name" value="mTERF"/>
    <property type="match status" value="2"/>
</dbReference>
<dbReference type="FunFam" id="1.25.70.10:FF:000001">
    <property type="entry name" value="Mitochondrial transcription termination factor-like"/>
    <property type="match status" value="1"/>
</dbReference>
<keyword evidence="5" id="KW-1185">Reference proteome</keyword>
<dbReference type="InterPro" id="IPR003690">
    <property type="entry name" value="MTERF"/>
</dbReference>
<evidence type="ECO:0000313" key="5">
    <source>
        <dbReference type="Proteomes" id="UP000634136"/>
    </source>
</evidence>
<dbReference type="InterPro" id="IPR038538">
    <property type="entry name" value="MTERF_sf"/>
</dbReference>
<proteinExistence type="inferred from homology"/>
<evidence type="ECO:0000256" key="2">
    <source>
        <dbReference type="ARBA" id="ARBA00022472"/>
    </source>
</evidence>
<evidence type="ECO:0000313" key="4">
    <source>
        <dbReference type="EMBL" id="KAF7813672.1"/>
    </source>
</evidence>